<dbReference type="PANTHER" id="PTHR12428">
    <property type="entry name" value="OXA1"/>
    <property type="match status" value="1"/>
</dbReference>
<proteinExistence type="inferred from homology"/>
<keyword evidence="20" id="KW-1185">Reference proteome</keyword>
<dbReference type="EMBL" id="CP014989">
    <property type="protein sequence ID" value="ANS80019.1"/>
    <property type="molecule type" value="Genomic_DNA"/>
</dbReference>
<evidence type="ECO:0000256" key="14">
    <source>
        <dbReference type="ARBA" id="ARBA00033245"/>
    </source>
</evidence>
<feature type="transmembrane region" description="Helical" evidence="17">
    <location>
        <begin position="205"/>
        <end position="229"/>
    </location>
</feature>
<evidence type="ECO:0000256" key="13">
    <source>
        <dbReference type="ARBA" id="ARBA00031538"/>
    </source>
</evidence>
<evidence type="ECO:0000256" key="7">
    <source>
        <dbReference type="ARBA" id="ARBA00022927"/>
    </source>
</evidence>
<keyword evidence="7" id="KW-0653">Protein transport</keyword>
<keyword evidence="4" id="KW-0813">Transport</keyword>
<dbReference type="Proteomes" id="UP000092482">
    <property type="component" value="Chromosome"/>
</dbReference>
<comment type="subunit">
    <text evidence="12">Interacts with the Sec translocase complex via SecD. Specifically interacts with transmembrane segments of nascent integral membrane proteins during membrane integration.</text>
</comment>
<comment type="similarity">
    <text evidence="2">Belongs to the OXA1/ALB3/YidC family. Type 1 subfamily.</text>
</comment>
<feature type="domain" description="Membrane insertase YidC/Oxa/ALB C-terminal" evidence="18">
    <location>
        <begin position="27"/>
        <end position="240"/>
    </location>
</feature>
<dbReference type="InterPro" id="IPR001708">
    <property type="entry name" value="YidC/ALB3/OXA1/COX18"/>
</dbReference>
<dbReference type="InterPro" id="IPR047196">
    <property type="entry name" value="YidC_ALB_C"/>
</dbReference>
<keyword evidence="9 17" id="KW-0472">Membrane</keyword>
<dbReference type="STRING" id="1758689.SGUI_2623"/>
<evidence type="ECO:0000256" key="3">
    <source>
        <dbReference type="ARBA" id="ARBA00015325"/>
    </source>
</evidence>
<evidence type="ECO:0000256" key="10">
    <source>
        <dbReference type="ARBA" id="ARBA00023186"/>
    </source>
</evidence>
<feature type="transmembrane region" description="Helical" evidence="17">
    <location>
        <begin position="93"/>
        <end position="111"/>
    </location>
</feature>
<keyword evidence="6 16" id="KW-0812">Transmembrane</keyword>
<keyword evidence="10" id="KW-0143">Chaperone</keyword>
<dbReference type="CDD" id="cd20070">
    <property type="entry name" value="5TM_YidC_Alb3"/>
    <property type="match status" value="1"/>
</dbReference>
<evidence type="ECO:0000256" key="15">
    <source>
        <dbReference type="ARBA" id="ARBA00033342"/>
    </source>
</evidence>
<evidence type="ECO:0000256" key="4">
    <source>
        <dbReference type="ARBA" id="ARBA00022448"/>
    </source>
</evidence>
<sequence>MFAFLDPLLIHVHDLLAVLDEWLPPALVIILVTLAVRFALHPMNRGLARGTVRRRDLQPRIAQLRSEHQGDPRALQQAILELHREEGVSPLPGCLPILIQIPIFSMIYRLFNSPQIDGRHNELFDHTFLGVGLSDHLFTAGAGDRWVFFVLIGLTVLVAAFASRQMRRHMAQDRERLAALDPGARERLTDAQRAMQDSMEQMTKVLPMLSFLTVLAVVSLPLAAGLYLVTSSIWGLLERASLRRISAPPPAPAG</sequence>
<dbReference type="GO" id="GO:0032977">
    <property type="term" value="F:membrane insertase activity"/>
    <property type="evidence" value="ECO:0007669"/>
    <property type="project" value="InterPro"/>
</dbReference>
<name>A0A1B1NF47_9MICO</name>
<keyword evidence="8 17" id="KW-1133">Transmembrane helix</keyword>
<comment type="function">
    <text evidence="11">Required for the insertion and/or proper folding and/or complex formation of integral membrane proteins into the membrane. Involved in integration of membrane proteins that insert both dependently and independently of the Sec translocase complex, as well as at least some lipoproteins. Aids folding of multispanning membrane proteins.</text>
</comment>
<dbReference type="NCBIfam" id="TIGR03592">
    <property type="entry name" value="yidC_oxa1_cterm"/>
    <property type="match status" value="1"/>
</dbReference>
<dbReference type="Pfam" id="PF02096">
    <property type="entry name" value="60KD_IMP"/>
    <property type="match status" value="1"/>
</dbReference>
<dbReference type="GO" id="GO:0051205">
    <property type="term" value="P:protein insertion into membrane"/>
    <property type="evidence" value="ECO:0007669"/>
    <property type="project" value="TreeGrafter"/>
</dbReference>
<evidence type="ECO:0000313" key="20">
    <source>
        <dbReference type="Proteomes" id="UP000092482"/>
    </source>
</evidence>
<dbReference type="GO" id="GO:0005886">
    <property type="term" value="C:plasma membrane"/>
    <property type="evidence" value="ECO:0007669"/>
    <property type="project" value="UniProtKB-SubCell"/>
</dbReference>
<protein>
    <recommendedName>
        <fullName evidence="3">Membrane protein insertase YidC</fullName>
    </recommendedName>
    <alternativeName>
        <fullName evidence="15">Foldase YidC</fullName>
    </alternativeName>
    <alternativeName>
        <fullName evidence="14">Membrane integrase YidC</fullName>
    </alternativeName>
    <alternativeName>
        <fullName evidence="13">Membrane protein YidC</fullName>
    </alternativeName>
</protein>
<evidence type="ECO:0000313" key="19">
    <source>
        <dbReference type="EMBL" id="ANS80019.1"/>
    </source>
</evidence>
<comment type="subcellular location">
    <subcellularLocation>
        <location evidence="1">Cell membrane</location>
        <topology evidence="1">Multi-pass membrane protein</topology>
    </subcellularLocation>
    <subcellularLocation>
        <location evidence="16">Membrane</location>
        <topology evidence="16">Multi-pass membrane protein</topology>
    </subcellularLocation>
</comment>
<dbReference type="PANTHER" id="PTHR12428:SF65">
    <property type="entry name" value="CYTOCHROME C OXIDASE ASSEMBLY PROTEIN COX18, MITOCHONDRIAL"/>
    <property type="match status" value="1"/>
</dbReference>
<dbReference type="AlphaFoldDB" id="A0A1B1NF47"/>
<evidence type="ECO:0000256" key="2">
    <source>
        <dbReference type="ARBA" id="ARBA00010527"/>
    </source>
</evidence>
<reference evidence="19 20" key="1">
    <citation type="submission" date="2016-03" db="EMBL/GenBank/DDBJ databases">
        <title>Shallow-sea hydrothermal system.</title>
        <authorList>
            <person name="Tang K."/>
        </authorList>
    </citation>
    <scope>NUCLEOTIDE SEQUENCE [LARGE SCALE GENOMIC DNA]</scope>
    <source>
        <strain evidence="19 20">JLT9</strain>
    </source>
</reference>
<evidence type="ECO:0000256" key="12">
    <source>
        <dbReference type="ARBA" id="ARBA00026028"/>
    </source>
</evidence>
<evidence type="ECO:0000256" key="9">
    <source>
        <dbReference type="ARBA" id="ARBA00023136"/>
    </source>
</evidence>
<evidence type="ECO:0000256" key="8">
    <source>
        <dbReference type="ARBA" id="ARBA00022989"/>
    </source>
</evidence>
<evidence type="ECO:0000256" key="6">
    <source>
        <dbReference type="ARBA" id="ARBA00022692"/>
    </source>
</evidence>
<accession>A0A1B1NF47</accession>
<evidence type="ECO:0000256" key="16">
    <source>
        <dbReference type="RuleBase" id="RU003945"/>
    </source>
</evidence>
<evidence type="ECO:0000256" key="11">
    <source>
        <dbReference type="ARBA" id="ARBA00025034"/>
    </source>
</evidence>
<keyword evidence="5" id="KW-1003">Cell membrane</keyword>
<dbReference type="GO" id="GO:0015031">
    <property type="term" value="P:protein transport"/>
    <property type="evidence" value="ECO:0007669"/>
    <property type="project" value="UniProtKB-KW"/>
</dbReference>
<evidence type="ECO:0000256" key="1">
    <source>
        <dbReference type="ARBA" id="ARBA00004651"/>
    </source>
</evidence>
<evidence type="ECO:0000259" key="18">
    <source>
        <dbReference type="Pfam" id="PF02096"/>
    </source>
</evidence>
<evidence type="ECO:0000256" key="17">
    <source>
        <dbReference type="SAM" id="Phobius"/>
    </source>
</evidence>
<gene>
    <name evidence="19" type="ORF">SGUI_2623</name>
</gene>
<dbReference type="KEGG" id="serj:SGUI_2623"/>
<dbReference type="InterPro" id="IPR028055">
    <property type="entry name" value="YidC/Oxa/ALB_C"/>
</dbReference>
<organism evidence="19 20">
    <name type="scientific">Serinicoccus hydrothermalis</name>
    <dbReference type="NCBI Taxonomy" id="1758689"/>
    <lineage>
        <taxon>Bacteria</taxon>
        <taxon>Bacillati</taxon>
        <taxon>Actinomycetota</taxon>
        <taxon>Actinomycetes</taxon>
        <taxon>Micrococcales</taxon>
        <taxon>Ornithinimicrobiaceae</taxon>
        <taxon>Serinicoccus</taxon>
    </lineage>
</organism>
<feature type="transmembrane region" description="Helical" evidence="17">
    <location>
        <begin position="146"/>
        <end position="163"/>
    </location>
</feature>
<feature type="transmembrane region" description="Helical" evidence="17">
    <location>
        <begin position="22"/>
        <end position="40"/>
    </location>
</feature>
<evidence type="ECO:0000256" key="5">
    <source>
        <dbReference type="ARBA" id="ARBA00022475"/>
    </source>
</evidence>